<evidence type="ECO:0000256" key="6">
    <source>
        <dbReference type="ARBA" id="ARBA00022989"/>
    </source>
</evidence>
<evidence type="ECO:0000313" key="12">
    <source>
        <dbReference type="EMBL" id="ORZ09349.1"/>
    </source>
</evidence>
<comment type="caution">
    <text evidence="12">The sequence shown here is derived from an EMBL/GenBank/DDBJ whole genome shotgun (WGS) entry which is preliminary data.</text>
</comment>
<dbReference type="SUPFAM" id="SSF90123">
    <property type="entry name" value="ABC transporter transmembrane region"/>
    <property type="match status" value="2"/>
</dbReference>
<dbReference type="STRING" id="64571.A0A1Y2GFE0"/>
<feature type="domain" description="ABC transmembrane type-1" evidence="11">
    <location>
        <begin position="968"/>
        <end position="1250"/>
    </location>
</feature>
<evidence type="ECO:0000313" key="13">
    <source>
        <dbReference type="Proteomes" id="UP000193648"/>
    </source>
</evidence>
<gene>
    <name evidence="12" type="ORF">BCR41DRAFT_398791</name>
</gene>
<dbReference type="GO" id="GO:0016887">
    <property type="term" value="F:ATP hydrolysis activity"/>
    <property type="evidence" value="ECO:0007669"/>
    <property type="project" value="InterPro"/>
</dbReference>
<dbReference type="GeneID" id="33570835"/>
<feature type="transmembrane region" description="Helical" evidence="9">
    <location>
        <begin position="18"/>
        <end position="36"/>
    </location>
</feature>
<dbReference type="PROSITE" id="PS50929">
    <property type="entry name" value="ABC_TM1F"/>
    <property type="match status" value="2"/>
</dbReference>
<dbReference type="CDD" id="cd18579">
    <property type="entry name" value="ABC_6TM_ABCC_D1"/>
    <property type="match status" value="1"/>
</dbReference>
<evidence type="ECO:0000256" key="5">
    <source>
        <dbReference type="ARBA" id="ARBA00022840"/>
    </source>
</evidence>
<organism evidence="12 13">
    <name type="scientific">Lobosporangium transversale</name>
    <dbReference type="NCBI Taxonomy" id="64571"/>
    <lineage>
        <taxon>Eukaryota</taxon>
        <taxon>Fungi</taxon>
        <taxon>Fungi incertae sedis</taxon>
        <taxon>Mucoromycota</taxon>
        <taxon>Mortierellomycotina</taxon>
        <taxon>Mortierellomycetes</taxon>
        <taxon>Mortierellales</taxon>
        <taxon>Mortierellaceae</taxon>
        <taxon>Lobosporangium</taxon>
    </lineage>
</organism>
<feature type="transmembrane region" description="Helical" evidence="9">
    <location>
        <begin position="232"/>
        <end position="254"/>
    </location>
</feature>
<feature type="transmembrane region" description="Helical" evidence="9">
    <location>
        <begin position="501"/>
        <end position="529"/>
    </location>
</feature>
<evidence type="ECO:0000256" key="2">
    <source>
        <dbReference type="ARBA" id="ARBA00022448"/>
    </source>
</evidence>
<dbReference type="InterPro" id="IPR027417">
    <property type="entry name" value="P-loop_NTPase"/>
</dbReference>
<feature type="compositionally biased region" description="Basic and acidic residues" evidence="8">
    <location>
        <begin position="189"/>
        <end position="202"/>
    </location>
</feature>
<dbReference type="FunFam" id="3.40.50.300:FF:000997">
    <property type="entry name" value="Multidrug resistance-associated protein 1"/>
    <property type="match status" value="1"/>
</dbReference>
<keyword evidence="4" id="KW-0547">Nucleotide-binding</keyword>
<dbReference type="RefSeq" id="XP_021878802.1">
    <property type="nucleotide sequence ID" value="XM_022028992.1"/>
</dbReference>
<keyword evidence="2" id="KW-0813">Transport</keyword>
<dbReference type="SMART" id="SM00382">
    <property type="entry name" value="AAA"/>
    <property type="match status" value="2"/>
</dbReference>
<keyword evidence="7 9" id="KW-0472">Membrane</keyword>
<dbReference type="GO" id="GO:0005524">
    <property type="term" value="F:ATP binding"/>
    <property type="evidence" value="ECO:0007669"/>
    <property type="project" value="UniProtKB-KW"/>
</dbReference>
<keyword evidence="13" id="KW-1185">Reference proteome</keyword>
<proteinExistence type="predicted"/>
<evidence type="ECO:0000259" key="11">
    <source>
        <dbReference type="PROSITE" id="PS50929"/>
    </source>
</evidence>
<dbReference type="GO" id="GO:0140359">
    <property type="term" value="F:ABC-type transporter activity"/>
    <property type="evidence" value="ECO:0007669"/>
    <property type="project" value="InterPro"/>
</dbReference>
<dbReference type="InParanoid" id="A0A1Y2GFE0"/>
<dbReference type="FunFam" id="1.20.1560.10:FF:000006">
    <property type="entry name" value="ATP-binding cassette, sub-family C (CFTR/MRP), member 9"/>
    <property type="match status" value="1"/>
</dbReference>
<feature type="transmembrane region" description="Helical" evidence="9">
    <location>
        <begin position="381"/>
        <end position="403"/>
    </location>
</feature>
<keyword evidence="6 9" id="KW-1133">Transmembrane helix</keyword>
<dbReference type="Proteomes" id="UP000193648">
    <property type="component" value="Unassembled WGS sequence"/>
</dbReference>
<dbReference type="CDD" id="cd03244">
    <property type="entry name" value="ABCC_MRP_domain2"/>
    <property type="match status" value="1"/>
</dbReference>
<feature type="transmembrane region" description="Helical" evidence="9">
    <location>
        <begin position="79"/>
        <end position="98"/>
    </location>
</feature>
<feature type="transmembrane region" description="Helical" evidence="9">
    <location>
        <begin position="1108"/>
        <end position="1127"/>
    </location>
</feature>
<dbReference type="Gene3D" id="1.20.1560.10">
    <property type="entry name" value="ABC transporter type 1, transmembrane domain"/>
    <property type="match status" value="2"/>
</dbReference>
<dbReference type="InterPro" id="IPR044726">
    <property type="entry name" value="ABCC_6TM_D2"/>
</dbReference>
<feature type="transmembrane region" description="Helical" evidence="9">
    <location>
        <begin position="1003"/>
        <end position="1021"/>
    </location>
</feature>
<keyword evidence="5" id="KW-0067">ATP-binding</keyword>
<name>A0A1Y2GFE0_9FUNG</name>
<feature type="region of interest" description="Disordered" evidence="8">
    <location>
        <begin position="179"/>
        <end position="202"/>
    </location>
</feature>
<dbReference type="InterPro" id="IPR050173">
    <property type="entry name" value="ABC_transporter_C-like"/>
</dbReference>
<evidence type="ECO:0000256" key="3">
    <source>
        <dbReference type="ARBA" id="ARBA00022692"/>
    </source>
</evidence>
<dbReference type="OrthoDB" id="6500128at2759"/>
<dbReference type="Pfam" id="PF00005">
    <property type="entry name" value="ABC_tran"/>
    <property type="match status" value="2"/>
</dbReference>
<dbReference type="GO" id="GO:0016020">
    <property type="term" value="C:membrane"/>
    <property type="evidence" value="ECO:0007669"/>
    <property type="project" value="UniProtKB-SubCell"/>
</dbReference>
<evidence type="ECO:0008006" key="14">
    <source>
        <dbReference type="Google" id="ProtNLM"/>
    </source>
</evidence>
<dbReference type="EMBL" id="MCFF01000034">
    <property type="protein sequence ID" value="ORZ09349.1"/>
    <property type="molecule type" value="Genomic_DNA"/>
</dbReference>
<dbReference type="InterPro" id="IPR036640">
    <property type="entry name" value="ABC1_TM_sf"/>
</dbReference>
<feature type="compositionally biased region" description="Polar residues" evidence="8">
    <location>
        <begin position="630"/>
        <end position="645"/>
    </location>
</feature>
<accession>A0A1Y2GFE0</accession>
<feature type="domain" description="ABC transporter" evidence="10">
    <location>
        <begin position="1286"/>
        <end position="1559"/>
    </location>
</feature>
<dbReference type="InterPro" id="IPR003439">
    <property type="entry name" value="ABC_transporter-like_ATP-bd"/>
</dbReference>
<dbReference type="SUPFAM" id="SSF52540">
    <property type="entry name" value="P-loop containing nucleoside triphosphate hydrolases"/>
    <property type="match status" value="3"/>
</dbReference>
<protein>
    <recommendedName>
        <fullName evidence="14">P-loop containing nucleoside triphosphate hydrolase protein</fullName>
    </recommendedName>
</protein>
<comment type="subcellular location">
    <subcellularLocation>
        <location evidence="1">Membrane</location>
        <topology evidence="1">Multi-pass membrane protein</topology>
    </subcellularLocation>
</comment>
<feature type="transmembrane region" description="Helical" evidence="9">
    <location>
        <begin position="1199"/>
        <end position="1216"/>
    </location>
</feature>
<feature type="compositionally biased region" description="Basic residues" evidence="8">
    <location>
        <begin position="179"/>
        <end position="188"/>
    </location>
</feature>
<feature type="domain" description="ABC transporter" evidence="10">
    <location>
        <begin position="628"/>
        <end position="854"/>
    </location>
</feature>
<feature type="domain" description="ABC transmembrane type-1" evidence="11">
    <location>
        <begin position="233"/>
        <end position="528"/>
    </location>
</feature>
<dbReference type="InterPro" id="IPR011527">
    <property type="entry name" value="ABC1_TM_dom"/>
</dbReference>
<dbReference type="FunFam" id="3.40.50.300:FF:000163">
    <property type="entry name" value="Multidrug resistance-associated protein member 4"/>
    <property type="match status" value="1"/>
</dbReference>
<feature type="transmembrane region" description="Helical" evidence="9">
    <location>
        <begin position="463"/>
        <end position="489"/>
    </location>
</feature>
<evidence type="ECO:0000259" key="10">
    <source>
        <dbReference type="PROSITE" id="PS50893"/>
    </source>
</evidence>
<sequence length="1565" mass="173573">MALNTNEHRFEVRSSDYLFLYYLVTLLGSLLSLFILNDGFDIPPLNVLDVELEYNINNAIVANGKPGPPPIIDFKLEPLRYLLAFTGSIALAFFFEALPRGHTRVQRVSREQENLSRMDQANLFSRLIFHYAQPMMSLGARKILTPKDVEEPMPVALKTHSNYEAVSATWEKCLERYQSKHSKHQKSRNKIENERKREHGSSKKTYFESDPITLQGGPSLILTVLYAYKWRVFFAMAIRLLSYALRYVPIYLFSHLLRFFADYSEAVKKHLPHPAITNGILISVGIFAGTFFSGLFLSMSSNACSYLGIEIRGALVAMIYRKSLKLSPHARSKSTLGEISNLMAVDAESWMVAPNFLPLTLTIPFEIAIAVFLLYRLLGWSLVAGLAVFAIIMPIQTKMAGLLHSHQREKLKVADKRLGLMTEILANIKIVKLQAWEDAFHRKIDSLRSQELGAQRALATVRAFLVIVFSSAILLIALATFSVYAYWGGPGFTPAKVTPEIVFVGITLFITMGRPMGLVPQAISHVIMLRSANGRIRKFLLLEEIDSTAVERYSPQDSPAELAAASSTLASPSSKTVDGKWVAVEIENGTFTWGRAAGEDFGAATVAPAEITASLSEEQAAQQPLLGSKPQATYSSSASSTPNRPTLMNITVQIPRGHLTAIVGRIGQGKSTILSAIIGEMYKLQGAVRVFGNLAYVPQQAWIINATLRNNVLFGKPFIQDKYDHIIMAAGLIPDIEMLPAGDSTEIGERGINLSGGQKQRIALARAAYQDADIYLLDDPLSAVDAHVDQHLWQHLIGPNGLLKDKTRLLVTHGIHHLEYVDQIIVLNDGRVTETGEYQELMRAKEAFYQLITDYSVQEKKKQQAQLLALEHEQQQRIASESIGDIDKNTSTEAREVFTKQPDTVMGARPENGEAKQDADMAATDHSCNSSIKCKGDLIGMENLEVGNVGWGAYWEYAKAISLRQACICLLLYTLAQGCQISTSFWLRYWVTQEEKQSSDRHSTAFYLSGYALLVAVYIAMDVTVSYMTNVTCGIQGAKALHDGLLVRVLRMPMSFFDTTPMGRIVNRFSSDVTAVDSQIPEQLPALLGWIFTSLGIIAVIAYSTLQFLIAVIPLTIIFLMIQAYYIRTSSQLKRFQSAAKSPLYQHFSESLAGVSIIRCQTGLVTQFIIENERRSDSYAQASNLFLLTNRWLTIRTQVICALAVFLTAALAVLNADRLDPSLVGLALSYALNLSNVIAILVRTSGDVQNQFVSVERIQEYSHKPTEAPLETHVHLPEDWPSEGKISFNNFSARYREGLDLCIKHATFTVEPQQKVGVVGRTGAGKSSLTLALFRLIEAADSYWAKASDPSAPKELLATSSSDPLDTNSLLVSYGRDIDGGVIAIDGVDISTLGLRDLRRHLSIIPQEPTLFAGTIRDNLDPFHELEDADLWEALDRAHLKGFISSLAGGLSSEVAQNGDNFSFGQRALVCLARALLKKTKILVLDEATAAVDVETDEMIQRTIREAFKDRTVITIAHRIKTVMDSDMILVMEQGRVKEYGPPKELLRRRDVSLFYKLAEQAGEV</sequence>
<evidence type="ECO:0000256" key="1">
    <source>
        <dbReference type="ARBA" id="ARBA00004141"/>
    </source>
</evidence>
<evidence type="ECO:0000256" key="8">
    <source>
        <dbReference type="SAM" id="MobiDB-lite"/>
    </source>
</evidence>
<evidence type="ECO:0000256" key="9">
    <source>
        <dbReference type="SAM" id="Phobius"/>
    </source>
</evidence>
<reference evidence="12 13" key="1">
    <citation type="submission" date="2016-07" db="EMBL/GenBank/DDBJ databases">
        <title>Pervasive Adenine N6-methylation of Active Genes in Fungi.</title>
        <authorList>
            <consortium name="DOE Joint Genome Institute"/>
            <person name="Mondo S.J."/>
            <person name="Dannebaum R.O."/>
            <person name="Kuo R.C."/>
            <person name="Labutti K."/>
            <person name="Haridas S."/>
            <person name="Kuo A."/>
            <person name="Salamov A."/>
            <person name="Ahrendt S.R."/>
            <person name="Lipzen A."/>
            <person name="Sullivan W."/>
            <person name="Andreopoulos W.B."/>
            <person name="Clum A."/>
            <person name="Lindquist E."/>
            <person name="Daum C."/>
            <person name="Ramamoorthy G.K."/>
            <person name="Gryganskyi A."/>
            <person name="Culley D."/>
            <person name="Magnuson J.K."/>
            <person name="James T.Y."/>
            <person name="O'Malley M.A."/>
            <person name="Stajich J.E."/>
            <person name="Spatafora J.W."/>
            <person name="Visel A."/>
            <person name="Grigoriev I.V."/>
        </authorList>
    </citation>
    <scope>NUCLEOTIDE SEQUENCE [LARGE SCALE GENOMIC DNA]</scope>
    <source>
        <strain evidence="12 13">NRRL 3116</strain>
    </source>
</reference>
<dbReference type="PROSITE" id="PS50893">
    <property type="entry name" value="ABC_TRANSPORTER_2"/>
    <property type="match status" value="2"/>
</dbReference>
<evidence type="ECO:0000256" key="7">
    <source>
        <dbReference type="ARBA" id="ARBA00023136"/>
    </source>
</evidence>
<feature type="transmembrane region" description="Helical" evidence="9">
    <location>
        <begin position="968"/>
        <end position="991"/>
    </location>
</feature>
<feature type="transmembrane region" description="Helical" evidence="9">
    <location>
        <begin position="274"/>
        <end position="297"/>
    </location>
</feature>
<dbReference type="InterPro" id="IPR044746">
    <property type="entry name" value="ABCC_6TM_D1"/>
</dbReference>
<dbReference type="CDD" id="cd03250">
    <property type="entry name" value="ABCC_MRP_domain1"/>
    <property type="match status" value="1"/>
</dbReference>
<dbReference type="InterPro" id="IPR017871">
    <property type="entry name" value="ABC_transporter-like_CS"/>
</dbReference>
<evidence type="ECO:0000256" key="4">
    <source>
        <dbReference type="ARBA" id="ARBA00022741"/>
    </source>
</evidence>
<dbReference type="FunFam" id="1.20.1560.10:FF:000010">
    <property type="entry name" value="Multidrug resistance-associated ABC transporter"/>
    <property type="match status" value="1"/>
</dbReference>
<dbReference type="Gene3D" id="3.40.50.300">
    <property type="entry name" value="P-loop containing nucleotide triphosphate hydrolases"/>
    <property type="match status" value="2"/>
</dbReference>
<dbReference type="PANTHER" id="PTHR24223">
    <property type="entry name" value="ATP-BINDING CASSETTE SUB-FAMILY C"/>
    <property type="match status" value="1"/>
</dbReference>
<dbReference type="InterPro" id="IPR003593">
    <property type="entry name" value="AAA+_ATPase"/>
</dbReference>
<feature type="transmembrane region" description="Helical" evidence="9">
    <location>
        <begin position="356"/>
        <end position="375"/>
    </location>
</feature>
<dbReference type="CDD" id="cd18580">
    <property type="entry name" value="ABC_6TM_ABCC_D2"/>
    <property type="match status" value="1"/>
</dbReference>
<dbReference type="Pfam" id="PF00664">
    <property type="entry name" value="ABC_membrane"/>
    <property type="match status" value="2"/>
</dbReference>
<dbReference type="PROSITE" id="PS00211">
    <property type="entry name" value="ABC_TRANSPORTER_1"/>
    <property type="match status" value="2"/>
</dbReference>
<keyword evidence="3 9" id="KW-0812">Transmembrane</keyword>
<feature type="region of interest" description="Disordered" evidence="8">
    <location>
        <begin position="620"/>
        <end position="645"/>
    </location>
</feature>
<feature type="transmembrane region" description="Helical" evidence="9">
    <location>
        <begin position="1084"/>
        <end position="1102"/>
    </location>
</feature>